<feature type="domain" description="Peptidase M16 N-terminal" evidence="11">
    <location>
        <begin position="44"/>
        <end position="180"/>
    </location>
</feature>
<keyword evidence="7" id="KW-0496">Mitochondrion</keyword>
<dbReference type="GO" id="GO:0005743">
    <property type="term" value="C:mitochondrial inner membrane"/>
    <property type="evidence" value="ECO:0007669"/>
    <property type="project" value="UniProtKB-SubCell"/>
</dbReference>
<evidence type="ECO:0000259" key="12">
    <source>
        <dbReference type="Pfam" id="PF05193"/>
    </source>
</evidence>
<dbReference type="Pfam" id="PF00675">
    <property type="entry name" value="Peptidase_M16"/>
    <property type="match status" value="1"/>
</dbReference>
<accession>A0A9W8E295</accession>
<keyword evidence="5" id="KW-0809">Transit peptide</keyword>
<dbReference type="Proteomes" id="UP001150925">
    <property type="component" value="Unassembled WGS sequence"/>
</dbReference>
<evidence type="ECO:0000256" key="3">
    <source>
        <dbReference type="ARBA" id="ARBA00022660"/>
    </source>
</evidence>
<dbReference type="InterPro" id="IPR007863">
    <property type="entry name" value="Peptidase_M16_C"/>
</dbReference>
<keyword evidence="2" id="KW-0813">Transport</keyword>
<dbReference type="GO" id="GO:0046872">
    <property type="term" value="F:metal ion binding"/>
    <property type="evidence" value="ECO:0007669"/>
    <property type="project" value="InterPro"/>
</dbReference>
<dbReference type="AlphaFoldDB" id="A0A9W8E295"/>
<proteinExistence type="inferred from homology"/>
<dbReference type="EMBL" id="JANBPY010001290">
    <property type="protein sequence ID" value="KAJ1960672.1"/>
    <property type="molecule type" value="Genomic_DNA"/>
</dbReference>
<evidence type="ECO:0000256" key="9">
    <source>
        <dbReference type="ARBA" id="ARBA00038146"/>
    </source>
</evidence>
<evidence type="ECO:0000256" key="4">
    <source>
        <dbReference type="ARBA" id="ARBA00022792"/>
    </source>
</evidence>
<comment type="subcellular location">
    <subcellularLocation>
        <location evidence="1">Mitochondrion inner membrane</location>
        <topology evidence="1">Peripheral membrane protein</topology>
        <orientation evidence="1">Matrix side</orientation>
    </subcellularLocation>
</comment>
<keyword evidence="3" id="KW-0679">Respiratory chain</keyword>
<dbReference type="Pfam" id="PF05193">
    <property type="entry name" value="Peptidase_M16_C"/>
    <property type="match status" value="1"/>
</dbReference>
<evidence type="ECO:0000256" key="6">
    <source>
        <dbReference type="ARBA" id="ARBA00022982"/>
    </source>
</evidence>
<feature type="domain" description="Peptidase M16 C-terminal" evidence="12">
    <location>
        <begin position="187"/>
        <end position="369"/>
    </location>
</feature>
<evidence type="ECO:0000256" key="5">
    <source>
        <dbReference type="ARBA" id="ARBA00022946"/>
    </source>
</evidence>
<dbReference type="OrthoDB" id="6369905at2759"/>
<reference evidence="13" key="1">
    <citation type="submission" date="2022-07" db="EMBL/GenBank/DDBJ databases">
        <title>Phylogenomic reconstructions and comparative analyses of Kickxellomycotina fungi.</title>
        <authorList>
            <person name="Reynolds N.K."/>
            <person name="Stajich J.E."/>
            <person name="Barry K."/>
            <person name="Grigoriev I.V."/>
            <person name="Crous P."/>
            <person name="Smith M.E."/>
        </authorList>
    </citation>
    <scope>NUCLEOTIDE SEQUENCE</scope>
    <source>
        <strain evidence="13">RSA 1196</strain>
    </source>
</reference>
<evidence type="ECO:0000256" key="8">
    <source>
        <dbReference type="ARBA" id="ARBA00023136"/>
    </source>
</evidence>
<gene>
    <name evidence="13" type="primary">QCR2</name>
    <name evidence="13" type="ORF">IWQ62_004139</name>
</gene>
<keyword evidence="14" id="KW-1185">Reference proteome</keyword>
<dbReference type="InterPro" id="IPR011765">
    <property type="entry name" value="Pept_M16_N"/>
</dbReference>
<organism evidence="13 14">
    <name type="scientific">Dispira parvispora</name>
    <dbReference type="NCBI Taxonomy" id="1520584"/>
    <lineage>
        <taxon>Eukaryota</taxon>
        <taxon>Fungi</taxon>
        <taxon>Fungi incertae sedis</taxon>
        <taxon>Zoopagomycota</taxon>
        <taxon>Kickxellomycotina</taxon>
        <taxon>Dimargaritomycetes</taxon>
        <taxon>Dimargaritales</taxon>
        <taxon>Dimargaritaceae</taxon>
        <taxon>Dispira</taxon>
    </lineage>
</organism>
<evidence type="ECO:0000256" key="1">
    <source>
        <dbReference type="ARBA" id="ARBA00004443"/>
    </source>
</evidence>
<evidence type="ECO:0000256" key="10">
    <source>
        <dbReference type="ARBA" id="ARBA00040751"/>
    </source>
</evidence>
<dbReference type="FunFam" id="3.30.830.10:FF:000021">
    <property type="entry name" value="Cytochrome b-c1 complex subunit 2"/>
    <property type="match status" value="1"/>
</dbReference>
<dbReference type="SUPFAM" id="SSF63411">
    <property type="entry name" value="LuxS/MPP-like metallohydrolase"/>
    <property type="match status" value="2"/>
</dbReference>
<dbReference type="InterPro" id="IPR011249">
    <property type="entry name" value="Metalloenz_LuxS/M16"/>
</dbReference>
<dbReference type="PANTHER" id="PTHR11851:SF209">
    <property type="entry name" value="CYTOCHROME B-C1 COMPLEX SUBUNIT 2, MITOCHONDRIAL"/>
    <property type="match status" value="1"/>
</dbReference>
<keyword evidence="4" id="KW-0999">Mitochondrion inner membrane</keyword>
<name>A0A9W8E295_9FUNG</name>
<dbReference type="PANTHER" id="PTHR11851">
    <property type="entry name" value="METALLOPROTEASE"/>
    <property type="match status" value="1"/>
</dbReference>
<dbReference type="Gene3D" id="3.30.830.10">
    <property type="entry name" value="Metalloenzyme, LuxS/M16 peptidase-like"/>
    <property type="match status" value="2"/>
</dbReference>
<sequence>MLRTTLPTARVARHSRTLATATSGAQLTQVNPGFHVATASTGSASPVASVSLVVKAGSRYEPNGQAGVAHFLKSFAFKNTQSRSAFRIIREAENQGGVLSATLGREHQVYTAQCFKEDVPYFTDVLANVAFETRFADYEFRDAQPQVVGETMAARANGEVRLFDELHRVAFNRGLGNSLYAGPYNTVTHDGLKQFAKQAFVPSQMALVGVNVEHEQLNGLVADVFGQQATAQGGAGLESSATEYVGGQTLLEGPSGQTQFALAYQSSGLNSARDLLAHQVLCGVLGGSPCTKWGNGHSLLAQTAQNLGHGIQMQSFQLSYSDAGLMGVYVQAPQNGAQLTEAVNATQSHLQKLAESGPTGDHLQQAVNRVKFTLAAAQGTLEGQAAQLQNQVFNAQAASLQDSLATLETLSAKDVQAAAQSLLKSKPTSVGIGNISAIPRV</sequence>
<dbReference type="InterPro" id="IPR050361">
    <property type="entry name" value="MPP/UQCRC_Complex"/>
</dbReference>
<keyword evidence="6" id="KW-0249">Electron transport</keyword>
<evidence type="ECO:0000256" key="7">
    <source>
        <dbReference type="ARBA" id="ARBA00023128"/>
    </source>
</evidence>
<comment type="caution">
    <text evidence="13">The sequence shown here is derived from an EMBL/GenBank/DDBJ whole genome shotgun (WGS) entry which is preliminary data.</text>
</comment>
<evidence type="ECO:0000313" key="14">
    <source>
        <dbReference type="Proteomes" id="UP001150925"/>
    </source>
</evidence>
<evidence type="ECO:0000313" key="13">
    <source>
        <dbReference type="EMBL" id="KAJ1960672.1"/>
    </source>
</evidence>
<evidence type="ECO:0000259" key="11">
    <source>
        <dbReference type="Pfam" id="PF00675"/>
    </source>
</evidence>
<protein>
    <recommendedName>
        <fullName evidence="10">Cytochrome b-c1 complex subunit 2, mitochondrial</fullName>
    </recommendedName>
</protein>
<keyword evidence="8" id="KW-0472">Membrane</keyword>
<comment type="similarity">
    <text evidence="9">Belongs to the peptidase M16 family. UQCRC2/QCR2 subfamily.</text>
</comment>
<evidence type="ECO:0000256" key="2">
    <source>
        <dbReference type="ARBA" id="ARBA00022448"/>
    </source>
</evidence>